<accession>A0ABS4N6H1</accession>
<name>A0ABS4N6H1_9ACTN</name>
<dbReference type="EMBL" id="JAGGLR010000032">
    <property type="protein sequence ID" value="MBP2067610.1"/>
    <property type="molecule type" value="Genomic_DNA"/>
</dbReference>
<keyword evidence="2" id="KW-1185">Reference proteome</keyword>
<dbReference type="Proteomes" id="UP000756710">
    <property type="component" value="Unassembled WGS sequence"/>
</dbReference>
<proteinExistence type="predicted"/>
<reference evidence="1 2" key="1">
    <citation type="submission" date="2021-03" db="EMBL/GenBank/DDBJ databases">
        <title>Genomic Encyclopedia of Type Strains, Phase IV (KMG-IV): sequencing the most valuable type-strain genomes for metagenomic binning, comparative biology and taxonomic classification.</title>
        <authorList>
            <person name="Goeker M."/>
        </authorList>
    </citation>
    <scope>NUCLEOTIDE SEQUENCE [LARGE SCALE GENOMIC DNA]</scope>
    <source>
        <strain evidence="1 2">DSM 41954</strain>
    </source>
</reference>
<evidence type="ECO:0000313" key="2">
    <source>
        <dbReference type="Proteomes" id="UP000756710"/>
    </source>
</evidence>
<organism evidence="1 2">
    <name type="scientific">Streptomyces iranensis</name>
    <dbReference type="NCBI Taxonomy" id="576784"/>
    <lineage>
        <taxon>Bacteria</taxon>
        <taxon>Bacillati</taxon>
        <taxon>Actinomycetota</taxon>
        <taxon>Actinomycetes</taxon>
        <taxon>Kitasatosporales</taxon>
        <taxon>Streptomycetaceae</taxon>
        <taxon>Streptomyces</taxon>
        <taxon>Streptomyces violaceusniger group</taxon>
    </lineage>
</organism>
<evidence type="ECO:0000313" key="1">
    <source>
        <dbReference type="EMBL" id="MBP2067610.1"/>
    </source>
</evidence>
<protein>
    <submittedName>
        <fullName evidence="1">Uncharacterized protein</fullName>
    </submittedName>
</protein>
<sequence>MRFPERLVGGDGDAVLLLALGQHLEQQLGAVPGQFHVSEFVDAQKIDAAVAGDGLRELCFSSAASTSSFTSFVARV</sequence>
<gene>
    <name evidence="1" type="ORF">J2Z30_008677</name>
</gene>
<comment type="caution">
    <text evidence="1">The sequence shown here is derived from an EMBL/GenBank/DDBJ whole genome shotgun (WGS) entry which is preliminary data.</text>
</comment>